<keyword evidence="1" id="KW-0732">Signal</keyword>
<keyword evidence="3" id="KW-1185">Reference proteome</keyword>
<dbReference type="STRING" id="215637.A0A4P9ZNR8"/>
<evidence type="ECO:0000256" key="1">
    <source>
        <dbReference type="SAM" id="SignalP"/>
    </source>
</evidence>
<evidence type="ECO:0008006" key="4">
    <source>
        <dbReference type="Google" id="ProtNLM"/>
    </source>
</evidence>
<gene>
    <name evidence="2" type="ORF">BJ085DRAFT_28365</name>
</gene>
<feature type="chain" id="PRO_5020536192" description="Chitin-binding type-4 domain-containing protein" evidence="1">
    <location>
        <begin position="25"/>
        <end position="289"/>
    </location>
</feature>
<protein>
    <recommendedName>
        <fullName evidence="4">Chitin-binding type-4 domain-containing protein</fullName>
    </recommendedName>
</protein>
<reference evidence="3" key="1">
    <citation type="journal article" date="2018" name="Nat. Microbiol.">
        <title>Leveraging single-cell genomics to expand the fungal tree of life.</title>
        <authorList>
            <person name="Ahrendt S.R."/>
            <person name="Quandt C.A."/>
            <person name="Ciobanu D."/>
            <person name="Clum A."/>
            <person name="Salamov A."/>
            <person name="Andreopoulos B."/>
            <person name="Cheng J.F."/>
            <person name="Woyke T."/>
            <person name="Pelin A."/>
            <person name="Henrissat B."/>
            <person name="Reynolds N.K."/>
            <person name="Benny G.L."/>
            <person name="Smith M.E."/>
            <person name="James T.Y."/>
            <person name="Grigoriev I.V."/>
        </authorList>
    </citation>
    <scope>NUCLEOTIDE SEQUENCE [LARGE SCALE GENOMIC DNA]</scope>
    <source>
        <strain evidence="3">RSA 468</strain>
    </source>
</reference>
<organism evidence="2 3">
    <name type="scientific">Dimargaris cristalligena</name>
    <dbReference type="NCBI Taxonomy" id="215637"/>
    <lineage>
        <taxon>Eukaryota</taxon>
        <taxon>Fungi</taxon>
        <taxon>Fungi incertae sedis</taxon>
        <taxon>Zoopagomycota</taxon>
        <taxon>Kickxellomycotina</taxon>
        <taxon>Dimargaritomycetes</taxon>
        <taxon>Dimargaritales</taxon>
        <taxon>Dimargaritaceae</taxon>
        <taxon>Dimargaris</taxon>
    </lineage>
</organism>
<dbReference type="Proteomes" id="UP000268162">
    <property type="component" value="Unassembled WGS sequence"/>
</dbReference>
<feature type="signal peptide" evidence="1">
    <location>
        <begin position="1"/>
        <end position="24"/>
    </location>
</feature>
<dbReference type="AlphaFoldDB" id="A0A4P9ZNR8"/>
<proteinExistence type="predicted"/>
<evidence type="ECO:0000313" key="2">
    <source>
        <dbReference type="EMBL" id="RKP34798.1"/>
    </source>
</evidence>
<evidence type="ECO:0000313" key="3">
    <source>
        <dbReference type="Proteomes" id="UP000268162"/>
    </source>
</evidence>
<accession>A0A4P9ZNR8</accession>
<name>A0A4P9ZNR8_9FUNG</name>
<dbReference type="EMBL" id="ML003067">
    <property type="protein sequence ID" value="RKP34798.1"/>
    <property type="molecule type" value="Genomic_DNA"/>
</dbReference>
<sequence length="289" mass="31485">MRSFMLAAALSVVGLSTLPQQATAHTWGDCFDFDPVTKDCTAYGRGYPGRNDIDINTKYTYLFSGTPSSQLMCDPKLQGSPMYSTAFPMGEAVAGKTYKVSYEINGHQSFRDTVMKVLYFPGRELGEVNYNERSKAEVLGEWKFMDEARCDGWLDNSNCWGTYTLPATLPSSDRFQLVLFWEFNQNPAGQQYSTCFDLAIKGGSSQAASASSSAATATPTVTDNRAAEMTPTVAATTTTNPMVEASPVTDIITAPTTTGAVDYSGTTTTTTSGRKCRRRCTNCKRQVTL</sequence>